<keyword evidence="11" id="KW-1185">Reference proteome</keyword>
<dbReference type="InterPro" id="IPR021644">
    <property type="entry name" value="CAF-1_p150_acidic"/>
</dbReference>
<dbReference type="PANTHER" id="PTHR15272:SF0">
    <property type="entry name" value="CHROMATIN ASSEMBLY FACTOR 1 SUBUNIT A"/>
    <property type="match status" value="1"/>
</dbReference>
<feature type="compositionally biased region" description="Basic and acidic residues" evidence="7">
    <location>
        <begin position="179"/>
        <end position="193"/>
    </location>
</feature>
<evidence type="ECO:0000256" key="4">
    <source>
        <dbReference type="ARBA" id="ARBA00023186"/>
    </source>
</evidence>
<comment type="subcellular location">
    <subcellularLocation>
        <location evidence="1">Nucleus</location>
    </subcellularLocation>
</comment>
<feature type="compositionally biased region" description="Basic and acidic residues" evidence="7">
    <location>
        <begin position="1007"/>
        <end position="1016"/>
    </location>
</feature>
<evidence type="ECO:0000256" key="6">
    <source>
        <dbReference type="ARBA" id="ARBA00023242"/>
    </source>
</evidence>
<feature type="region of interest" description="Disordered" evidence="7">
    <location>
        <begin position="539"/>
        <end position="636"/>
    </location>
</feature>
<protein>
    <submittedName>
        <fullName evidence="10">Chromatin assembly factor 1 subunit A</fullName>
    </submittedName>
</protein>
<sequence length="1095" mass="123409">MPSLVSVSQQTAPVGKTTDDDSSSSQEGTVTGHSENKTDPTMMDGEDRSRDVDSSELIVSVSSIDDGTSPKHTHPIEAPSAKSSTTPKSKKRKVTPGSDIASKQSQQKKVNQLSLSSFFLPAGSNKSTASTPTPSSQENCTRISSSTKKRKLTGQTSGVLEKFSSSTRKSPRTKTLNTTEDKTMPLIRKKVERELDEDNEKLDTGIGDAELPAQDIQTDGDCPQREQNLKTNEEVVDLCNNTEEKNDEETSPGGEVSKTNDQKEPPITVATNKKNTKRRAAAKSKTTAEERSVKLEPEPPTRLAEEEFDDDRRTLLHNYRTMKERYLERVAQLIDQAKRGIEEESYEVSKLEALGEGESLDDDEFPTQVVSNMALLIEGSDLSLSKLTSRVCDDLKRVHGKEWTAENVSAKIKVLAQRKAYFDASTKPTTPVDIFEDEDEERLWRWEITTLDLLPSETLTNARRARSARKKVGSYHAAVVRLLKSLDEADDKLFDPKQPKMDNIVAKISRDEEKVLKYEREAEKQRLADEAKARKLEEQEAKKKAKEEAAEKKRREKEEAVEKKRREKEEATQAREDAKRKKEEEKEQEEQMKKEEEEKRKKTLAMQKNSFISFFKAPQKPQPTLEMPKTPAATAPNRDFDAKVFRSKINSSSENLSLDFTNLSSVAISSRKRRTKRVPVMIYTTVTSADEGEWDVPAYAEQKTIMVPNKYRFLSFHEDCRPAYHGTWSKRSCIVTGKTPFGKETKIFDYEYDSEAEWEEGDDEVGEDVDDDAKNEEEEEEGAALYDFEDGFCVADDKMLDNEENADEETRALYKKKLQSGDRDQQMLSNRIRIIAPGPGGVPLHLMKKNITNDRVEGLLQREVTNAVESYEGETLYDLKLCLDAFPQLHMDEEKEAIPPANTVAVAKEKDEYTKEAMIAMARSVHHSTLNSKEKIVEDLRNAYPSLFSVRAKATRKLDSIASKQKHPSSNGGYYWQVKEEVLIELGLAELVGKAVEIPDSENPVEPIDKESIKCKTDKKRKRSTKENPKPSEQKKKKTKNEVAPADDSETPPKKRNSTDNPKSTGSGTKGKKIIPNADVSVGMKNLMANFLQKK</sequence>
<keyword evidence="4" id="KW-0143">Chaperone</keyword>
<feature type="compositionally biased region" description="Polar residues" evidence="7">
    <location>
        <begin position="124"/>
        <end position="146"/>
    </location>
</feature>
<proteinExistence type="predicted"/>
<evidence type="ECO:0000256" key="7">
    <source>
        <dbReference type="SAM" id="MobiDB-lite"/>
    </source>
</evidence>
<feature type="region of interest" description="Disordered" evidence="7">
    <location>
        <begin position="1000"/>
        <end position="1081"/>
    </location>
</feature>
<dbReference type="GO" id="GO:0005634">
    <property type="term" value="C:nucleus"/>
    <property type="evidence" value="ECO:0007669"/>
    <property type="project" value="UniProtKB-SubCell"/>
</dbReference>
<feature type="compositionally biased region" description="Polar residues" evidence="7">
    <location>
        <begin position="101"/>
        <end position="117"/>
    </location>
</feature>
<feature type="domain" description="Chromatin assembly factor 1 p150 subunit acidic region" evidence="8">
    <location>
        <begin position="512"/>
        <end position="622"/>
    </location>
</feature>
<dbReference type="Proteomes" id="UP000693970">
    <property type="component" value="Unassembled WGS sequence"/>
</dbReference>
<evidence type="ECO:0000259" key="9">
    <source>
        <dbReference type="Pfam" id="PF12253"/>
    </source>
</evidence>
<evidence type="ECO:0000256" key="2">
    <source>
        <dbReference type="ARBA" id="ARBA00022705"/>
    </source>
</evidence>
<feature type="compositionally biased region" description="Polar residues" evidence="7">
    <location>
        <begin position="23"/>
        <end position="33"/>
    </location>
</feature>
<evidence type="ECO:0000256" key="3">
    <source>
        <dbReference type="ARBA" id="ARBA00022763"/>
    </source>
</evidence>
<dbReference type="GO" id="GO:0006260">
    <property type="term" value="P:DNA replication"/>
    <property type="evidence" value="ECO:0007669"/>
    <property type="project" value="UniProtKB-KW"/>
</dbReference>
<reference evidence="10" key="2">
    <citation type="submission" date="2021-04" db="EMBL/GenBank/DDBJ databases">
        <authorList>
            <person name="Podell S."/>
        </authorList>
    </citation>
    <scope>NUCLEOTIDE SEQUENCE</scope>
    <source>
        <strain evidence="10">Hildebrandi</strain>
    </source>
</reference>
<evidence type="ECO:0000256" key="1">
    <source>
        <dbReference type="ARBA" id="ARBA00004123"/>
    </source>
</evidence>
<keyword evidence="6" id="KW-0539">Nucleus</keyword>
<keyword evidence="3" id="KW-0227">DNA damage</keyword>
<feature type="region of interest" description="Disordered" evidence="7">
    <location>
        <begin position="1"/>
        <end position="309"/>
    </location>
</feature>
<feature type="compositionally biased region" description="Polar residues" evidence="7">
    <location>
        <begin position="1"/>
        <end position="12"/>
    </location>
</feature>
<dbReference type="AlphaFoldDB" id="A0A9K3PZK9"/>
<evidence type="ECO:0000259" key="8">
    <source>
        <dbReference type="Pfam" id="PF11600"/>
    </source>
</evidence>
<dbReference type="EMBL" id="JAGRRH010000009">
    <property type="protein sequence ID" value="KAG7365020.1"/>
    <property type="molecule type" value="Genomic_DNA"/>
</dbReference>
<dbReference type="PANTHER" id="PTHR15272">
    <property type="entry name" value="CHROMATIN ASSEMBLY FACTOR 1 SUBUNIT A CAF-1 SUBUNIT A"/>
    <property type="match status" value="1"/>
</dbReference>
<feature type="compositionally biased region" description="Basic and acidic residues" evidence="7">
    <location>
        <begin position="286"/>
        <end position="309"/>
    </location>
</feature>
<dbReference type="InterPro" id="IPR022043">
    <property type="entry name" value="CAF1A_DD"/>
</dbReference>
<feature type="compositionally biased region" description="Low complexity" evidence="7">
    <location>
        <begin position="78"/>
        <end position="87"/>
    </location>
</feature>
<dbReference type="GO" id="GO:0006334">
    <property type="term" value="P:nucleosome assembly"/>
    <property type="evidence" value="ECO:0007669"/>
    <property type="project" value="TreeGrafter"/>
</dbReference>
<dbReference type="GO" id="GO:0033186">
    <property type="term" value="C:CAF-1 complex"/>
    <property type="evidence" value="ECO:0007669"/>
    <property type="project" value="TreeGrafter"/>
</dbReference>
<evidence type="ECO:0000313" key="10">
    <source>
        <dbReference type="EMBL" id="KAG7365020.1"/>
    </source>
</evidence>
<organism evidence="10 11">
    <name type="scientific">Nitzschia inconspicua</name>
    <dbReference type="NCBI Taxonomy" id="303405"/>
    <lineage>
        <taxon>Eukaryota</taxon>
        <taxon>Sar</taxon>
        <taxon>Stramenopiles</taxon>
        <taxon>Ochrophyta</taxon>
        <taxon>Bacillariophyta</taxon>
        <taxon>Bacillariophyceae</taxon>
        <taxon>Bacillariophycidae</taxon>
        <taxon>Bacillariales</taxon>
        <taxon>Bacillariaceae</taxon>
        <taxon>Nitzschia</taxon>
    </lineage>
</organism>
<dbReference type="Pfam" id="PF12253">
    <property type="entry name" value="CAF1A_dimeriz"/>
    <property type="match status" value="1"/>
</dbReference>
<feature type="region of interest" description="Disordered" evidence="7">
    <location>
        <begin position="756"/>
        <end position="781"/>
    </location>
</feature>
<dbReference type="Pfam" id="PF11600">
    <property type="entry name" value="CAF1A_acidic"/>
    <property type="match status" value="1"/>
</dbReference>
<evidence type="ECO:0000256" key="5">
    <source>
        <dbReference type="ARBA" id="ARBA00023204"/>
    </source>
</evidence>
<keyword evidence="2" id="KW-0235">DNA replication</keyword>
<name>A0A9K3PZK9_9STRA</name>
<gene>
    <name evidence="10" type="ORF">IV203_038223</name>
</gene>
<feature type="domain" description="Chromatin assembly factor 1 subunit A dimerization" evidence="9">
    <location>
        <begin position="712"/>
        <end position="781"/>
    </location>
</feature>
<reference evidence="10" key="1">
    <citation type="journal article" date="2021" name="Sci. Rep.">
        <title>Diploid genomic architecture of Nitzschia inconspicua, an elite biomass production diatom.</title>
        <authorList>
            <person name="Oliver A."/>
            <person name="Podell S."/>
            <person name="Pinowska A."/>
            <person name="Traller J.C."/>
            <person name="Smith S.R."/>
            <person name="McClure R."/>
            <person name="Beliaev A."/>
            <person name="Bohutskyi P."/>
            <person name="Hill E.A."/>
            <person name="Rabines A."/>
            <person name="Zheng H."/>
            <person name="Allen L.Z."/>
            <person name="Kuo A."/>
            <person name="Grigoriev I.V."/>
            <person name="Allen A.E."/>
            <person name="Hazlebeck D."/>
            <person name="Allen E.E."/>
        </authorList>
    </citation>
    <scope>NUCLEOTIDE SEQUENCE</scope>
    <source>
        <strain evidence="10">Hildebrandi</strain>
    </source>
</reference>
<evidence type="ECO:0000313" key="11">
    <source>
        <dbReference type="Proteomes" id="UP000693970"/>
    </source>
</evidence>
<keyword evidence="5" id="KW-0234">DNA repair</keyword>
<feature type="compositionally biased region" description="Basic and acidic residues" evidence="7">
    <location>
        <begin position="222"/>
        <end position="233"/>
    </location>
</feature>
<feature type="compositionally biased region" description="Basic and acidic residues" evidence="7">
    <location>
        <begin position="1025"/>
        <end position="1034"/>
    </location>
</feature>
<feature type="compositionally biased region" description="Basic and acidic residues" evidence="7">
    <location>
        <begin position="539"/>
        <end position="600"/>
    </location>
</feature>
<accession>A0A9K3PZK9</accession>
<dbReference type="GO" id="GO:0006281">
    <property type="term" value="P:DNA repair"/>
    <property type="evidence" value="ECO:0007669"/>
    <property type="project" value="UniProtKB-KW"/>
</dbReference>
<dbReference type="OrthoDB" id="79480at2759"/>
<comment type="caution">
    <text evidence="10">The sequence shown here is derived from an EMBL/GenBank/DDBJ whole genome shotgun (WGS) entry which is preliminary data.</text>
</comment>